<evidence type="ECO:0000256" key="1">
    <source>
        <dbReference type="SAM" id="Phobius"/>
    </source>
</evidence>
<feature type="transmembrane region" description="Helical" evidence="1">
    <location>
        <begin position="162"/>
        <end position="181"/>
    </location>
</feature>
<feature type="transmembrane region" description="Helical" evidence="1">
    <location>
        <begin position="65"/>
        <end position="84"/>
    </location>
</feature>
<organism evidence="2">
    <name type="scientific">freshwater metagenome</name>
    <dbReference type="NCBI Taxonomy" id="449393"/>
    <lineage>
        <taxon>unclassified sequences</taxon>
        <taxon>metagenomes</taxon>
        <taxon>ecological metagenomes</taxon>
    </lineage>
</organism>
<feature type="transmembrane region" description="Helical" evidence="1">
    <location>
        <begin position="127"/>
        <end position="150"/>
    </location>
</feature>
<accession>A0A6J6G3E8</accession>
<sequence length="189" mass="20376">MFIITGVALARIVLEELAAQVFPQRLDSINPTEVSGPGAIQPWLSLVFKYAVLVLMIGDMVGWGWWLWTGALILFIPGIMGMTLTDLPKSKILTQLIPGGLAALLLATLLSTWAGDVVGMVFADSDMLGPLSFLLVPLPVIIVAIIGMFADGGEKWYVQRNLTWVWVIGGIGVFGATVWATDFVSQVFG</sequence>
<keyword evidence="1" id="KW-1133">Transmembrane helix</keyword>
<dbReference type="AlphaFoldDB" id="A0A6J6G3E8"/>
<feature type="transmembrane region" description="Helical" evidence="1">
    <location>
        <begin position="96"/>
        <end position="115"/>
    </location>
</feature>
<name>A0A6J6G3E8_9ZZZZ</name>
<keyword evidence="1" id="KW-0472">Membrane</keyword>
<keyword evidence="1" id="KW-0812">Transmembrane</keyword>
<dbReference type="EMBL" id="CAEZUE010000096">
    <property type="protein sequence ID" value="CAB4595852.1"/>
    <property type="molecule type" value="Genomic_DNA"/>
</dbReference>
<gene>
    <name evidence="2" type="ORF">UFOPK1788_00783</name>
</gene>
<reference evidence="2" key="1">
    <citation type="submission" date="2020-05" db="EMBL/GenBank/DDBJ databases">
        <authorList>
            <person name="Chiriac C."/>
            <person name="Salcher M."/>
            <person name="Ghai R."/>
            <person name="Kavagutti S V."/>
        </authorList>
    </citation>
    <scope>NUCLEOTIDE SEQUENCE</scope>
</reference>
<protein>
    <submittedName>
        <fullName evidence="2">Unannotated protein</fullName>
    </submittedName>
</protein>
<evidence type="ECO:0000313" key="2">
    <source>
        <dbReference type="EMBL" id="CAB4595852.1"/>
    </source>
</evidence>
<proteinExistence type="predicted"/>